<keyword evidence="11" id="KW-0057">Aromatic amino acid biosynthesis</keyword>
<dbReference type="PIRSF" id="PIRSF001500">
    <property type="entry name" value="Chor_mut_pdt_Ppr"/>
    <property type="match status" value="1"/>
</dbReference>
<dbReference type="CDD" id="cd04905">
    <property type="entry name" value="ACT_CM-PDT"/>
    <property type="match status" value="1"/>
</dbReference>
<keyword evidence="9" id="KW-0963">Cytoplasm</keyword>
<evidence type="ECO:0000256" key="4">
    <source>
        <dbReference type="ARBA" id="ARBA00004741"/>
    </source>
</evidence>
<dbReference type="STRING" id="177437.HRM2_22480"/>
<evidence type="ECO:0000256" key="19">
    <source>
        <dbReference type="PIRSR" id="PIRSR001500-2"/>
    </source>
</evidence>
<dbReference type="PROSITE" id="PS51168">
    <property type="entry name" value="CHORISMATE_MUT_2"/>
    <property type="match status" value="1"/>
</dbReference>
<comment type="function">
    <text evidence="2">Catalyzes the Claisen rearrangement of chorismate to prephenate and the decarboxylation/dehydration of prephenate to phenylpyruvate.</text>
</comment>
<evidence type="ECO:0000259" key="20">
    <source>
        <dbReference type="PROSITE" id="PS51168"/>
    </source>
</evidence>
<evidence type="ECO:0000259" key="22">
    <source>
        <dbReference type="PROSITE" id="PS51671"/>
    </source>
</evidence>
<keyword evidence="15" id="KW-0511">Multifunctional enzyme</keyword>
<dbReference type="InterPro" id="IPR036979">
    <property type="entry name" value="CM_dom_sf"/>
</dbReference>
<dbReference type="eggNOG" id="COG0077">
    <property type="taxonomic scope" value="Bacteria"/>
</dbReference>
<dbReference type="OrthoDB" id="9802281at2"/>
<dbReference type="SMART" id="SM00830">
    <property type="entry name" value="CM_2"/>
    <property type="match status" value="1"/>
</dbReference>
<dbReference type="Gene3D" id="1.20.59.10">
    <property type="entry name" value="Chorismate mutase"/>
    <property type="match status" value="1"/>
</dbReference>
<comment type="subcellular location">
    <subcellularLocation>
        <location evidence="3">Cytoplasm</location>
    </subcellularLocation>
</comment>
<evidence type="ECO:0000256" key="6">
    <source>
        <dbReference type="ARBA" id="ARBA00012404"/>
    </source>
</evidence>
<evidence type="ECO:0000256" key="14">
    <source>
        <dbReference type="ARBA" id="ARBA00023239"/>
    </source>
</evidence>
<dbReference type="HOGENOM" id="CLU_035008_0_1_7"/>
<dbReference type="InterPro" id="IPR045865">
    <property type="entry name" value="ACT-like_dom_sf"/>
</dbReference>
<protein>
    <recommendedName>
        <fullName evidence="8">Bifunctional chorismate mutase/prephenate dehydratase</fullName>
        <ecNumber evidence="7">4.2.1.51</ecNumber>
        <ecNumber evidence="6">5.4.99.5</ecNumber>
    </recommendedName>
    <alternativeName>
        <fullName evidence="17">Chorismate mutase-prephenate dehydratase</fullName>
    </alternativeName>
    <alternativeName>
        <fullName evidence="16">p-protein</fullName>
    </alternativeName>
</protein>
<dbReference type="GO" id="GO:0009094">
    <property type="term" value="P:L-phenylalanine biosynthetic process"/>
    <property type="evidence" value="ECO:0007669"/>
    <property type="project" value="UniProtKB-UniPathway"/>
</dbReference>
<dbReference type="InterPro" id="IPR008242">
    <property type="entry name" value="Chor_mutase/pphenate_deHydtase"/>
</dbReference>
<dbReference type="FunFam" id="3.40.190.10:FF:000034">
    <property type="entry name" value="Chorismate mutase/prephenate dehydratase"/>
    <property type="match status" value="1"/>
</dbReference>
<dbReference type="KEGG" id="dat:HRM2_22480"/>
<dbReference type="CDD" id="cd13630">
    <property type="entry name" value="PBP2_PDT_1"/>
    <property type="match status" value="1"/>
</dbReference>
<dbReference type="RefSeq" id="WP_015904115.1">
    <property type="nucleotide sequence ID" value="NC_012108.1"/>
</dbReference>
<evidence type="ECO:0000256" key="15">
    <source>
        <dbReference type="ARBA" id="ARBA00023268"/>
    </source>
</evidence>
<dbReference type="PROSITE" id="PS51171">
    <property type="entry name" value="PREPHENATE_DEHYDR_3"/>
    <property type="match status" value="1"/>
</dbReference>
<dbReference type="SUPFAM" id="SSF53850">
    <property type="entry name" value="Periplasmic binding protein-like II"/>
    <property type="match status" value="1"/>
</dbReference>
<comment type="pathway">
    <text evidence="4">Amino-acid biosynthesis; L-phenylalanine biosynthesis; phenylpyruvate from prephenate: step 1/1.</text>
</comment>
<sequence length="371" mass="41769">MSGTGEPDPVSRGLKKELAQFRAEIDTIDDTMVGLINQRLEIGKKIGGIKQVIGSEVVDQQRENKIFERLSRINQGPCDDDLLRHLFSVIMTATRQIQRTRRISYLGPEASYTHIASLNHFRHSGQFVHETTIRDVFKQVEKKESNYGVVPVENSIEGAVNHTLDLFYEFDLNIEAEHYEPISHDLLSLSGDLNSIKTVYSHIQALAQCRNWLQKRLPGVTIVEAPSTSQAARIAAKEKGAAAIASSRAAHIYNLQVVESSIEDLSGNVTRFLVIGRDRVKKTGRDKTSVIFATAHVPGSLFKVLEQVNLAGLNMAKLESRPTRHQNWSYYFFMDIEGHMDDEIVRTTIEKMKANCLYLKLLGSYPVFKAQ</sequence>
<dbReference type="PROSITE" id="PS51671">
    <property type="entry name" value="ACT"/>
    <property type="match status" value="1"/>
</dbReference>
<dbReference type="Pfam" id="PF00800">
    <property type="entry name" value="PDT"/>
    <property type="match status" value="1"/>
</dbReference>
<evidence type="ECO:0000256" key="18">
    <source>
        <dbReference type="ARBA" id="ARBA00047848"/>
    </source>
</evidence>
<accession>C0QEK4</accession>
<keyword evidence="13 23" id="KW-0413">Isomerase</keyword>
<evidence type="ECO:0000313" key="24">
    <source>
        <dbReference type="Proteomes" id="UP000000442"/>
    </source>
</evidence>
<dbReference type="InterPro" id="IPR002701">
    <property type="entry name" value="CM_II_prokaryot"/>
</dbReference>
<evidence type="ECO:0000256" key="9">
    <source>
        <dbReference type="ARBA" id="ARBA00022490"/>
    </source>
</evidence>
<dbReference type="NCBIfam" id="NF008865">
    <property type="entry name" value="PRK11898.1"/>
    <property type="match status" value="1"/>
</dbReference>
<evidence type="ECO:0000256" key="8">
    <source>
        <dbReference type="ARBA" id="ARBA00014401"/>
    </source>
</evidence>
<name>C0QEK4_DESAH</name>
<evidence type="ECO:0000256" key="3">
    <source>
        <dbReference type="ARBA" id="ARBA00004496"/>
    </source>
</evidence>
<dbReference type="AlphaFoldDB" id="C0QEK4"/>
<feature type="domain" description="Chorismate mutase" evidence="20">
    <location>
        <begin position="12"/>
        <end position="102"/>
    </location>
</feature>
<evidence type="ECO:0000256" key="5">
    <source>
        <dbReference type="ARBA" id="ARBA00004817"/>
    </source>
</evidence>
<dbReference type="Pfam" id="PF01817">
    <property type="entry name" value="CM_2"/>
    <property type="match status" value="1"/>
</dbReference>
<dbReference type="SUPFAM" id="SSF55021">
    <property type="entry name" value="ACT-like"/>
    <property type="match status" value="1"/>
</dbReference>
<keyword evidence="12" id="KW-0584">Phenylalanine biosynthesis</keyword>
<evidence type="ECO:0000259" key="21">
    <source>
        <dbReference type="PROSITE" id="PS51171"/>
    </source>
</evidence>
<comment type="catalytic activity">
    <reaction evidence="1">
        <text>chorismate = prephenate</text>
        <dbReference type="Rhea" id="RHEA:13897"/>
        <dbReference type="ChEBI" id="CHEBI:29748"/>
        <dbReference type="ChEBI" id="CHEBI:29934"/>
        <dbReference type="EC" id="5.4.99.5"/>
    </reaction>
</comment>
<dbReference type="InterPro" id="IPR018528">
    <property type="entry name" value="Preph_deHydtase_CS"/>
</dbReference>
<feature type="site" description="Essential for prephenate dehydratase activity" evidence="19">
    <location>
        <position position="270"/>
    </location>
</feature>
<dbReference type="PANTHER" id="PTHR21022">
    <property type="entry name" value="PREPHENATE DEHYDRATASE P PROTEIN"/>
    <property type="match status" value="1"/>
</dbReference>
<dbReference type="EMBL" id="CP001087">
    <property type="protein sequence ID" value="ACN15346.1"/>
    <property type="molecule type" value="Genomic_DNA"/>
</dbReference>
<dbReference type="eggNOG" id="COG1605">
    <property type="taxonomic scope" value="Bacteria"/>
</dbReference>
<dbReference type="PROSITE" id="PS00857">
    <property type="entry name" value="PREPHENATE_DEHYDR_1"/>
    <property type="match status" value="1"/>
</dbReference>
<evidence type="ECO:0000256" key="7">
    <source>
        <dbReference type="ARBA" id="ARBA00013147"/>
    </source>
</evidence>
<proteinExistence type="predicted"/>
<comment type="catalytic activity">
    <reaction evidence="18">
        <text>prephenate + H(+) = 3-phenylpyruvate + CO2 + H2O</text>
        <dbReference type="Rhea" id="RHEA:21648"/>
        <dbReference type="ChEBI" id="CHEBI:15377"/>
        <dbReference type="ChEBI" id="CHEBI:15378"/>
        <dbReference type="ChEBI" id="CHEBI:16526"/>
        <dbReference type="ChEBI" id="CHEBI:18005"/>
        <dbReference type="ChEBI" id="CHEBI:29934"/>
        <dbReference type="EC" id="4.2.1.51"/>
    </reaction>
</comment>
<dbReference type="FunFam" id="3.30.70.260:FF:000012">
    <property type="entry name" value="Prephenate dehydratase"/>
    <property type="match status" value="1"/>
</dbReference>
<feature type="domain" description="Prephenate dehydratase" evidence="21">
    <location>
        <begin position="102"/>
        <end position="277"/>
    </location>
</feature>
<dbReference type="PANTHER" id="PTHR21022:SF19">
    <property type="entry name" value="PREPHENATE DEHYDRATASE-RELATED"/>
    <property type="match status" value="1"/>
</dbReference>
<evidence type="ECO:0000313" key="23">
    <source>
        <dbReference type="EMBL" id="ACN15346.1"/>
    </source>
</evidence>
<organism evidence="23 24">
    <name type="scientific">Desulforapulum autotrophicum (strain ATCC 43914 / DSM 3382 / VKM B-1955 / HRM2)</name>
    <name type="common">Desulfobacterium autotrophicum</name>
    <dbReference type="NCBI Taxonomy" id="177437"/>
    <lineage>
        <taxon>Bacteria</taxon>
        <taxon>Pseudomonadati</taxon>
        <taxon>Thermodesulfobacteriota</taxon>
        <taxon>Desulfobacteria</taxon>
        <taxon>Desulfobacterales</taxon>
        <taxon>Desulfobacteraceae</taxon>
        <taxon>Desulforapulum</taxon>
    </lineage>
</organism>
<evidence type="ECO:0000256" key="1">
    <source>
        <dbReference type="ARBA" id="ARBA00000824"/>
    </source>
</evidence>
<keyword evidence="14" id="KW-0456">Lyase</keyword>
<evidence type="ECO:0000256" key="11">
    <source>
        <dbReference type="ARBA" id="ARBA00023141"/>
    </source>
</evidence>
<feature type="domain" description="ACT" evidence="22">
    <location>
        <begin position="289"/>
        <end position="366"/>
    </location>
</feature>
<evidence type="ECO:0000256" key="13">
    <source>
        <dbReference type="ARBA" id="ARBA00023235"/>
    </source>
</evidence>
<evidence type="ECO:0000256" key="12">
    <source>
        <dbReference type="ARBA" id="ARBA00023222"/>
    </source>
</evidence>
<evidence type="ECO:0000256" key="2">
    <source>
        <dbReference type="ARBA" id="ARBA00002364"/>
    </source>
</evidence>
<evidence type="ECO:0000256" key="10">
    <source>
        <dbReference type="ARBA" id="ARBA00022605"/>
    </source>
</evidence>
<keyword evidence="10" id="KW-0028">Amino-acid biosynthesis</keyword>
<dbReference type="GO" id="GO:0004106">
    <property type="term" value="F:chorismate mutase activity"/>
    <property type="evidence" value="ECO:0007669"/>
    <property type="project" value="UniProtKB-EC"/>
</dbReference>
<evidence type="ECO:0000256" key="16">
    <source>
        <dbReference type="ARBA" id="ARBA00031175"/>
    </source>
</evidence>
<dbReference type="SUPFAM" id="SSF48600">
    <property type="entry name" value="Chorismate mutase II"/>
    <property type="match status" value="1"/>
</dbReference>
<evidence type="ECO:0000256" key="17">
    <source>
        <dbReference type="ARBA" id="ARBA00031520"/>
    </source>
</evidence>
<dbReference type="UniPathway" id="UPA00121">
    <property type="reaction ID" value="UER00345"/>
</dbReference>
<dbReference type="Proteomes" id="UP000000442">
    <property type="component" value="Chromosome"/>
</dbReference>
<dbReference type="EC" id="4.2.1.51" evidence="7"/>
<reference evidence="23 24" key="1">
    <citation type="journal article" date="2009" name="Environ. Microbiol.">
        <title>Genome sequence of Desulfobacterium autotrophicum HRM2, a marine sulfate reducer oxidizing organic carbon completely to carbon dioxide.</title>
        <authorList>
            <person name="Strittmatter A.W."/>
            <person name="Liesegang H."/>
            <person name="Rabus R."/>
            <person name="Decker I."/>
            <person name="Amann J."/>
            <person name="Andres S."/>
            <person name="Henne A."/>
            <person name="Fricke W.F."/>
            <person name="Martinez-Arias R."/>
            <person name="Bartels D."/>
            <person name="Goesmann A."/>
            <person name="Krause L."/>
            <person name="Puehler A."/>
            <person name="Klenk H.P."/>
            <person name="Richter M."/>
            <person name="Schuler M."/>
            <person name="Gloeckner F.O."/>
            <person name="Meyerdierks A."/>
            <person name="Gottschalk G."/>
            <person name="Amann R."/>
        </authorList>
    </citation>
    <scope>NUCLEOTIDE SEQUENCE [LARGE SCALE GENOMIC DNA]</scope>
    <source>
        <strain evidence="24">ATCC 43914 / DSM 3382 / HRM2</strain>
    </source>
</reference>
<dbReference type="Gene3D" id="3.30.70.260">
    <property type="match status" value="1"/>
</dbReference>
<dbReference type="GO" id="GO:0004664">
    <property type="term" value="F:prephenate dehydratase activity"/>
    <property type="evidence" value="ECO:0007669"/>
    <property type="project" value="UniProtKB-EC"/>
</dbReference>
<dbReference type="InterPro" id="IPR001086">
    <property type="entry name" value="Preph_deHydtase"/>
</dbReference>
<dbReference type="EC" id="5.4.99.5" evidence="6"/>
<dbReference type="Gene3D" id="3.40.190.10">
    <property type="entry name" value="Periplasmic binding protein-like II"/>
    <property type="match status" value="2"/>
</dbReference>
<comment type="pathway">
    <text evidence="5">Metabolic intermediate biosynthesis; prephenate biosynthesis; prephenate from chorismate: step 1/1.</text>
</comment>
<dbReference type="InterPro" id="IPR002912">
    <property type="entry name" value="ACT_dom"/>
</dbReference>
<dbReference type="UniPathway" id="UPA00120">
    <property type="reaction ID" value="UER00203"/>
</dbReference>
<dbReference type="GO" id="GO:0046417">
    <property type="term" value="P:chorismate metabolic process"/>
    <property type="evidence" value="ECO:0007669"/>
    <property type="project" value="InterPro"/>
</dbReference>
<dbReference type="InterPro" id="IPR036263">
    <property type="entry name" value="Chorismate_II_sf"/>
</dbReference>
<keyword evidence="24" id="KW-1185">Reference proteome</keyword>
<dbReference type="GO" id="GO:0005737">
    <property type="term" value="C:cytoplasm"/>
    <property type="evidence" value="ECO:0007669"/>
    <property type="project" value="UniProtKB-SubCell"/>
</dbReference>
<gene>
    <name evidence="23" type="primary">pheA</name>
    <name evidence="23" type="ordered locus">HRM2_22480</name>
</gene>